<comment type="caution">
    <text evidence="1">The sequence shown here is derived from an EMBL/GenBank/DDBJ whole genome shotgun (WGS) entry which is preliminary data.</text>
</comment>
<proteinExistence type="predicted"/>
<dbReference type="AlphaFoldDB" id="A0A448TLP9"/>
<evidence type="ECO:0000313" key="2">
    <source>
        <dbReference type="Proteomes" id="UP000249886"/>
    </source>
</evidence>
<name>A0A448TLP9_9CORY</name>
<reference evidence="1 2" key="1">
    <citation type="submission" date="2018-06" db="EMBL/GenBank/DDBJ databases">
        <authorList>
            <consortium name="Pathogen Informatics"/>
            <person name="Doyle S."/>
        </authorList>
    </citation>
    <scope>NUCLEOTIDE SEQUENCE [LARGE SCALE GENOMIC DNA]</scope>
    <source>
        <strain evidence="1 2">NCTC10254</strain>
    </source>
</reference>
<dbReference type="RefSeq" id="WP_005526140.1">
    <property type="nucleotide sequence ID" value="NZ_CAJPQJ010000009.1"/>
</dbReference>
<dbReference type="SUPFAM" id="SSF50475">
    <property type="entry name" value="FMN-binding split barrel"/>
    <property type="match status" value="1"/>
</dbReference>
<dbReference type="Proteomes" id="UP000249886">
    <property type="component" value="Unassembled WGS sequence"/>
</dbReference>
<sequence>MATIEILSADQALANLSNHKLGRIVMHSRDGLEIFPINYVTDRINLYFRTAPGTKLSGIMTNSDVVFEVDHVEANEAWSVVVKGDAEQVRDYSEKCYIDTLDLTPWVPTRKQNYIRITPREISGRSFRLSNQIERY</sequence>
<gene>
    <name evidence="1" type="ORF">NCTC10254_02426</name>
</gene>
<organism evidence="1 2">
    <name type="scientific">Corynebacterium matruchotii</name>
    <dbReference type="NCBI Taxonomy" id="43768"/>
    <lineage>
        <taxon>Bacteria</taxon>
        <taxon>Bacillati</taxon>
        <taxon>Actinomycetota</taxon>
        <taxon>Actinomycetes</taxon>
        <taxon>Mycobacteriales</taxon>
        <taxon>Corynebacteriaceae</taxon>
        <taxon>Corynebacterium</taxon>
    </lineage>
</organism>
<dbReference type="EMBL" id="UARK01000034">
    <property type="protein sequence ID" value="SPW33644.1"/>
    <property type="molecule type" value="Genomic_DNA"/>
</dbReference>
<dbReference type="GeneID" id="84574584"/>
<dbReference type="InterPro" id="IPR012349">
    <property type="entry name" value="Split_barrel_FMN-bd"/>
</dbReference>
<dbReference type="InterPro" id="IPR024747">
    <property type="entry name" value="Pyridox_Oxase-rel"/>
</dbReference>
<evidence type="ECO:0000313" key="1">
    <source>
        <dbReference type="EMBL" id="SPW33644.1"/>
    </source>
</evidence>
<dbReference type="Pfam" id="PF12900">
    <property type="entry name" value="Pyridox_ox_2"/>
    <property type="match status" value="1"/>
</dbReference>
<accession>A0A448TLP9</accession>
<protein>
    <submittedName>
        <fullName evidence="1">Predicted flavin-nucleotide-binding protein</fullName>
    </submittedName>
</protein>
<dbReference type="Gene3D" id="2.30.110.10">
    <property type="entry name" value="Electron Transport, Fmn-binding Protein, Chain A"/>
    <property type="match status" value="1"/>
</dbReference>